<feature type="domain" description="Cytochrome oxidase subunit II transmembrane region profile" evidence="21">
    <location>
        <begin position="23"/>
        <end position="118"/>
    </location>
</feature>
<dbReference type="Proteomes" id="UP000023755">
    <property type="component" value="Chromosome"/>
</dbReference>
<dbReference type="Gene3D" id="1.10.287.90">
    <property type="match status" value="1"/>
</dbReference>
<evidence type="ECO:0000256" key="8">
    <source>
        <dbReference type="ARBA" id="ARBA00022723"/>
    </source>
</evidence>
<organism evidence="22 23">
    <name type="scientific">Neorickettsia helminthoeca str. Oregon</name>
    <dbReference type="NCBI Taxonomy" id="1286528"/>
    <lineage>
        <taxon>Bacteria</taxon>
        <taxon>Pseudomonadati</taxon>
        <taxon>Pseudomonadota</taxon>
        <taxon>Alphaproteobacteria</taxon>
        <taxon>Rickettsiales</taxon>
        <taxon>Anaplasmataceae</taxon>
        <taxon>Neorickettsia</taxon>
    </lineage>
</organism>
<dbReference type="InterPro" id="IPR045187">
    <property type="entry name" value="CcO_II"/>
</dbReference>
<dbReference type="InterPro" id="IPR002429">
    <property type="entry name" value="CcO_II-like_C"/>
</dbReference>
<dbReference type="PANTHER" id="PTHR22888">
    <property type="entry name" value="CYTOCHROME C OXIDASE, SUBUNIT II"/>
    <property type="match status" value="1"/>
</dbReference>
<dbReference type="SUPFAM" id="SSF81464">
    <property type="entry name" value="Cytochrome c oxidase subunit II-like, transmembrane region"/>
    <property type="match status" value="1"/>
</dbReference>
<dbReference type="FunFam" id="2.60.40.420:FF:000001">
    <property type="entry name" value="Cytochrome c oxidase subunit 2"/>
    <property type="match status" value="1"/>
</dbReference>
<dbReference type="GO" id="GO:0004129">
    <property type="term" value="F:cytochrome-c oxidase activity"/>
    <property type="evidence" value="ECO:0007669"/>
    <property type="project" value="UniProtKB-EC"/>
</dbReference>
<dbReference type="CDD" id="cd13912">
    <property type="entry name" value="CcO_II_C"/>
    <property type="match status" value="1"/>
</dbReference>
<keyword evidence="22" id="KW-0560">Oxidoreductase</keyword>
<evidence type="ECO:0000256" key="2">
    <source>
        <dbReference type="ARBA" id="ARBA00004141"/>
    </source>
</evidence>
<keyword evidence="5" id="KW-0349">Heme</keyword>
<dbReference type="InterPro" id="IPR034210">
    <property type="entry name" value="CcO_II_C"/>
</dbReference>
<evidence type="ECO:0000256" key="16">
    <source>
        <dbReference type="ARBA" id="ARBA00047816"/>
    </source>
</evidence>
<evidence type="ECO:0000256" key="7">
    <source>
        <dbReference type="ARBA" id="ARBA00022692"/>
    </source>
</evidence>
<dbReference type="NCBIfam" id="TIGR02866">
    <property type="entry name" value="CoxB"/>
    <property type="match status" value="1"/>
</dbReference>
<keyword evidence="7 17" id="KW-0812">Transmembrane</keyword>
<dbReference type="STRING" id="1286528.NHE_0595"/>
<keyword evidence="9" id="KW-1278">Translocase</keyword>
<dbReference type="PROSITE" id="PS00078">
    <property type="entry name" value="COX2"/>
    <property type="match status" value="1"/>
</dbReference>
<dbReference type="AlphaFoldDB" id="X5GWY8"/>
<comment type="catalytic activity">
    <reaction evidence="16 18">
        <text>4 Fe(II)-[cytochrome c] + O2 + 8 H(+)(in) = 4 Fe(III)-[cytochrome c] + 2 H2O + 4 H(+)(out)</text>
        <dbReference type="Rhea" id="RHEA:11436"/>
        <dbReference type="Rhea" id="RHEA-COMP:10350"/>
        <dbReference type="Rhea" id="RHEA-COMP:14399"/>
        <dbReference type="ChEBI" id="CHEBI:15377"/>
        <dbReference type="ChEBI" id="CHEBI:15378"/>
        <dbReference type="ChEBI" id="CHEBI:15379"/>
        <dbReference type="ChEBI" id="CHEBI:29033"/>
        <dbReference type="ChEBI" id="CHEBI:29034"/>
        <dbReference type="EC" id="7.1.1.9"/>
    </reaction>
</comment>
<evidence type="ECO:0000256" key="9">
    <source>
        <dbReference type="ARBA" id="ARBA00022967"/>
    </source>
</evidence>
<dbReference type="GO" id="GO:0005507">
    <property type="term" value="F:copper ion binding"/>
    <property type="evidence" value="ECO:0007669"/>
    <property type="project" value="InterPro"/>
</dbReference>
<evidence type="ECO:0000259" key="20">
    <source>
        <dbReference type="PROSITE" id="PS50857"/>
    </source>
</evidence>
<evidence type="ECO:0000256" key="4">
    <source>
        <dbReference type="ARBA" id="ARBA00022448"/>
    </source>
</evidence>
<gene>
    <name evidence="22" type="primary">coxB</name>
    <name evidence="22" type="ORF">NHE_0595</name>
</gene>
<evidence type="ECO:0000256" key="6">
    <source>
        <dbReference type="ARBA" id="ARBA00022660"/>
    </source>
</evidence>
<keyword evidence="6 17" id="KW-0679">Respiratory chain</keyword>
<evidence type="ECO:0000256" key="13">
    <source>
        <dbReference type="ARBA" id="ARBA00023008"/>
    </source>
</evidence>
<dbReference type="PRINTS" id="PR01166">
    <property type="entry name" value="CYCOXIDASEII"/>
</dbReference>
<dbReference type="EC" id="7.1.1.9" evidence="18"/>
<dbReference type="RefSeq" id="WP_038560590.1">
    <property type="nucleotide sequence ID" value="NZ_CP007481.1"/>
</dbReference>
<evidence type="ECO:0000256" key="15">
    <source>
        <dbReference type="ARBA" id="ARBA00024688"/>
    </source>
</evidence>
<dbReference type="KEGG" id="nhm:NHE_0595"/>
<evidence type="ECO:0000256" key="14">
    <source>
        <dbReference type="ARBA" id="ARBA00023136"/>
    </source>
</evidence>
<evidence type="ECO:0000256" key="12">
    <source>
        <dbReference type="ARBA" id="ARBA00023004"/>
    </source>
</evidence>
<evidence type="ECO:0000313" key="23">
    <source>
        <dbReference type="Proteomes" id="UP000023755"/>
    </source>
</evidence>
<evidence type="ECO:0000256" key="11">
    <source>
        <dbReference type="ARBA" id="ARBA00022989"/>
    </source>
</evidence>
<accession>X5GWY8</accession>
<dbReference type="InterPro" id="IPR001505">
    <property type="entry name" value="Copper_CuA"/>
</dbReference>
<reference evidence="22 23" key="1">
    <citation type="submission" date="2014-03" db="EMBL/GenBank/DDBJ databases">
        <title>Sequencing and Comparison of Genomes and Transcriptome Profiles of Human Ehrlichiosis Agents.</title>
        <authorList>
            <person name="Lin M."/>
            <person name="Daugherty S.C."/>
            <person name="Nagaraj S."/>
            <person name="Cheng Z."/>
            <person name="Xiong Q."/>
            <person name="Lin F.-Y."/>
            <person name="Sengamalay N."/>
            <person name="Ott S."/>
            <person name="Godinez A."/>
            <person name="Tallon L.J."/>
            <person name="Sadzewicz L."/>
            <person name="Fraser C.M."/>
            <person name="Dunning Hotopp J.C."/>
            <person name="Rikihisa Y."/>
        </authorList>
    </citation>
    <scope>NUCLEOTIDE SEQUENCE [LARGE SCALE GENOMIC DNA]</scope>
    <source>
        <strain evidence="22 23">Oregon</strain>
    </source>
</reference>
<evidence type="ECO:0000259" key="21">
    <source>
        <dbReference type="PROSITE" id="PS50999"/>
    </source>
</evidence>
<evidence type="ECO:0000256" key="1">
    <source>
        <dbReference type="ARBA" id="ARBA00001971"/>
    </source>
</evidence>
<dbReference type="PROSITE" id="PS50857">
    <property type="entry name" value="COX2_CUA"/>
    <property type="match status" value="1"/>
</dbReference>
<evidence type="ECO:0000256" key="5">
    <source>
        <dbReference type="ARBA" id="ARBA00022617"/>
    </source>
</evidence>
<evidence type="ECO:0000256" key="17">
    <source>
        <dbReference type="RuleBase" id="RU000456"/>
    </source>
</evidence>
<dbReference type="GO" id="GO:0042773">
    <property type="term" value="P:ATP synthesis coupled electron transport"/>
    <property type="evidence" value="ECO:0007669"/>
    <property type="project" value="TreeGrafter"/>
</dbReference>
<dbReference type="PANTHER" id="PTHR22888:SF9">
    <property type="entry name" value="CYTOCHROME C OXIDASE SUBUNIT 2"/>
    <property type="match status" value="1"/>
</dbReference>
<comment type="cofactor">
    <cofactor evidence="1">
        <name>heme</name>
        <dbReference type="ChEBI" id="CHEBI:30413"/>
    </cofactor>
</comment>
<evidence type="ECO:0000256" key="18">
    <source>
        <dbReference type="RuleBase" id="RU004024"/>
    </source>
</evidence>
<name>X5GWY8_9RICK</name>
<dbReference type="InterPro" id="IPR008972">
    <property type="entry name" value="Cupredoxin"/>
</dbReference>
<dbReference type="PROSITE" id="PS50999">
    <property type="entry name" value="COX2_TM"/>
    <property type="match status" value="1"/>
</dbReference>
<evidence type="ECO:0000313" key="22">
    <source>
        <dbReference type="EMBL" id="AHX11532.1"/>
    </source>
</evidence>
<dbReference type="GO" id="GO:0005886">
    <property type="term" value="C:plasma membrane"/>
    <property type="evidence" value="ECO:0007669"/>
    <property type="project" value="UniProtKB-SubCell"/>
</dbReference>
<evidence type="ECO:0000256" key="10">
    <source>
        <dbReference type="ARBA" id="ARBA00022982"/>
    </source>
</evidence>
<comment type="subcellular location">
    <subcellularLocation>
        <location evidence="17">Cell membrane</location>
        <topology evidence="17">Multi-pass membrane protein</topology>
    </subcellularLocation>
    <subcellularLocation>
        <location evidence="2">Membrane</location>
        <topology evidence="2">Multi-pass membrane protein</topology>
    </subcellularLocation>
</comment>
<protein>
    <recommendedName>
        <fullName evidence="18">Cytochrome c oxidase subunit 2</fullName>
        <ecNumber evidence="18">7.1.1.9</ecNumber>
    </recommendedName>
</protein>
<feature type="domain" description="Cytochrome oxidase subunit II copper A binding" evidence="20">
    <location>
        <begin position="119"/>
        <end position="252"/>
    </location>
</feature>
<dbReference type="InterPro" id="IPR036257">
    <property type="entry name" value="Cyt_c_oxidase_su2_TM_sf"/>
</dbReference>
<sequence>MRKLVLILFLVLPIFAFGEQVGQPHAWQLGFQESASPVMEYINNFHNKMLVIMLFIVVSVSALLTYTVIRFNKKRNPVPSKRSHNTLLEIVWTLIPLCIVIGIAFPSLRVLKYEEQIPESEMTVKIVGHQWYWTYSYPDHGEITFDSNLKNDGELVAGEPRLLAVDNYLVLPVDTNIRIQITSDDVIHSWAVPALGLKKDSIPGRLNETWVKIKNEGVYYGQCSELCGVLHGFMPIAVKAVNKDEFKKWVEQAKDKF</sequence>
<dbReference type="InterPro" id="IPR011759">
    <property type="entry name" value="Cyt_c_oxidase_su2_TM_dom"/>
</dbReference>
<dbReference type="HOGENOM" id="CLU_036876_2_3_5"/>
<dbReference type="InterPro" id="IPR014222">
    <property type="entry name" value="Cyt_c_oxidase_su2"/>
</dbReference>
<feature type="transmembrane region" description="Helical" evidence="19">
    <location>
        <begin position="49"/>
        <end position="69"/>
    </location>
</feature>
<evidence type="ECO:0000256" key="19">
    <source>
        <dbReference type="SAM" id="Phobius"/>
    </source>
</evidence>
<comment type="function">
    <text evidence="15 18">Subunits I and II form the functional core of the enzyme complex. Electrons originating in cytochrome c are transferred via heme a and Cu(A) to the binuclear center formed by heme a3 and Cu(B).</text>
</comment>
<dbReference type="OrthoDB" id="9781261at2"/>
<comment type="cofactor">
    <cofactor evidence="18">
        <name>Cu cation</name>
        <dbReference type="ChEBI" id="CHEBI:23378"/>
    </cofactor>
    <text evidence="18">Binds a copper A center.</text>
</comment>
<dbReference type="EMBL" id="CP007481">
    <property type="protein sequence ID" value="AHX11532.1"/>
    <property type="molecule type" value="Genomic_DNA"/>
</dbReference>
<keyword evidence="8 18" id="KW-0479">Metal-binding</keyword>
<comment type="similarity">
    <text evidence="3 17">Belongs to the cytochrome c oxidase subunit 2 family.</text>
</comment>
<keyword evidence="10 17" id="KW-0249">Electron transport</keyword>
<keyword evidence="14 19" id="KW-0472">Membrane</keyword>
<dbReference type="Gene3D" id="2.60.40.420">
    <property type="entry name" value="Cupredoxins - blue copper proteins"/>
    <property type="match status" value="1"/>
</dbReference>
<dbReference type="SUPFAM" id="SSF49503">
    <property type="entry name" value="Cupredoxins"/>
    <property type="match status" value="1"/>
</dbReference>
<dbReference type="Pfam" id="PF02790">
    <property type="entry name" value="COX2_TM"/>
    <property type="match status" value="1"/>
</dbReference>
<proteinExistence type="inferred from homology"/>
<feature type="transmembrane region" description="Helical" evidence="19">
    <location>
        <begin position="90"/>
        <end position="108"/>
    </location>
</feature>
<evidence type="ECO:0000256" key="3">
    <source>
        <dbReference type="ARBA" id="ARBA00007866"/>
    </source>
</evidence>
<keyword evidence="13 18" id="KW-0186">Copper</keyword>
<keyword evidence="11 19" id="KW-1133">Transmembrane helix</keyword>
<keyword evidence="23" id="KW-1185">Reference proteome</keyword>
<dbReference type="Pfam" id="PF00116">
    <property type="entry name" value="COX2"/>
    <property type="match status" value="1"/>
</dbReference>
<keyword evidence="12" id="KW-0408">Iron</keyword>
<dbReference type="GO" id="GO:0016491">
    <property type="term" value="F:oxidoreductase activity"/>
    <property type="evidence" value="ECO:0007669"/>
    <property type="project" value="UniProtKB-KW"/>
</dbReference>
<keyword evidence="4 17" id="KW-0813">Transport</keyword>